<sequence>MKLLLEGILFSVVIFVMNNAELTEDYVRKICHEVKVRDDVLVTDFQNLVFEDRDNIFPHMKNYIEAMEEVVECYQKNQVVTAKECKDVIDEDGPKFMNLPYDLDVIQSRFNWTEEDTEELYSLRKKALDVWWDLDNLLPPSTHTEMTSRTTWF</sequence>
<organism evidence="2">
    <name type="scientific">Homalodisca liturata</name>
    <dbReference type="NCBI Taxonomy" id="320908"/>
    <lineage>
        <taxon>Eukaryota</taxon>
        <taxon>Metazoa</taxon>
        <taxon>Ecdysozoa</taxon>
        <taxon>Arthropoda</taxon>
        <taxon>Hexapoda</taxon>
        <taxon>Insecta</taxon>
        <taxon>Pterygota</taxon>
        <taxon>Neoptera</taxon>
        <taxon>Paraneoptera</taxon>
        <taxon>Hemiptera</taxon>
        <taxon>Auchenorrhyncha</taxon>
        <taxon>Membracoidea</taxon>
        <taxon>Cicadellidae</taxon>
        <taxon>Cicadellinae</taxon>
        <taxon>Proconiini</taxon>
        <taxon>Homalodisca</taxon>
    </lineage>
</organism>
<dbReference type="AlphaFoldDB" id="A0A1B6J5V1"/>
<evidence type="ECO:0000256" key="1">
    <source>
        <dbReference type="SAM" id="SignalP"/>
    </source>
</evidence>
<reference evidence="2" key="1">
    <citation type="submission" date="2015-11" db="EMBL/GenBank/DDBJ databases">
        <title>De novo transcriptome assembly of four potential Pierce s Disease insect vectors from Arizona vineyards.</title>
        <authorList>
            <person name="Tassone E.E."/>
        </authorList>
    </citation>
    <scope>NUCLEOTIDE SEQUENCE</scope>
</reference>
<accession>A0A1B6J5V1</accession>
<gene>
    <name evidence="2" type="ORF">g.16662</name>
</gene>
<name>A0A1B6J5V1_9HEMI</name>
<evidence type="ECO:0000313" key="2">
    <source>
        <dbReference type="EMBL" id="JAS94559.1"/>
    </source>
</evidence>
<feature type="chain" id="PRO_5008585566" evidence="1">
    <location>
        <begin position="21"/>
        <end position="153"/>
    </location>
</feature>
<dbReference type="EMBL" id="GECU01013147">
    <property type="protein sequence ID" value="JAS94559.1"/>
    <property type="molecule type" value="Transcribed_RNA"/>
</dbReference>
<protein>
    <submittedName>
        <fullName evidence="2">Uncharacterized protein</fullName>
    </submittedName>
</protein>
<proteinExistence type="predicted"/>
<feature type="signal peptide" evidence="1">
    <location>
        <begin position="1"/>
        <end position="20"/>
    </location>
</feature>
<keyword evidence="1" id="KW-0732">Signal</keyword>